<evidence type="ECO:0008006" key="4">
    <source>
        <dbReference type="Google" id="ProtNLM"/>
    </source>
</evidence>
<proteinExistence type="predicted"/>
<reference evidence="2 3" key="1">
    <citation type="submission" date="2019-01" db="EMBL/GenBank/DDBJ databases">
        <authorList>
            <person name="Chen W.-M."/>
        </authorList>
    </citation>
    <scope>NUCLEOTIDE SEQUENCE [LARGE SCALE GENOMIC DNA]</scope>
    <source>
        <strain evidence="2 3">YBJ-36</strain>
    </source>
</reference>
<comment type="caution">
    <text evidence="2">The sequence shown here is derived from an EMBL/GenBank/DDBJ whole genome shotgun (WGS) entry which is preliminary data.</text>
</comment>
<keyword evidence="3" id="KW-1185">Reference proteome</keyword>
<protein>
    <recommendedName>
        <fullName evidence="4">Lipoprotein</fullName>
    </recommendedName>
</protein>
<dbReference type="PROSITE" id="PS51257">
    <property type="entry name" value="PROKAR_LIPOPROTEIN"/>
    <property type="match status" value="1"/>
</dbReference>
<sequence>MKKLLFPVLIFLLAGCSQNKPAKQQDDNSDTSSVVSTTDTSVSDIHTVTTDTVATTDPIAFIRKNVENINTSKLENKHFEFMCDEKMTVDYFYLNGEIVKISVDFGTVGDVYAKEDYYYKAGKLIFKYEFVEGGPACEGCIKKNEYRSYIKNNKVIKYLKDQKVTTCRTCEFSASSKENKLLKVTTAEEVKAVLCR</sequence>
<gene>
    <name evidence="2" type="ORF">EOD41_06765</name>
</gene>
<keyword evidence="1" id="KW-0732">Signal</keyword>
<feature type="signal peptide" evidence="1">
    <location>
        <begin position="1"/>
        <end position="22"/>
    </location>
</feature>
<name>A0A437MVK3_9SPHI</name>
<dbReference type="EMBL" id="SACK01000002">
    <property type="protein sequence ID" value="RVU01656.1"/>
    <property type="molecule type" value="Genomic_DNA"/>
</dbReference>
<accession>A0A437MVK3</accession>
<dbReference type="OrthoDB" id="1494523at2"/>
<feature type="chain" id="PRO_5019295193" description="Lipoprotein" evidence="1">
    <location>
        <begin position="23"/>
        <end position="196"/>
    </location>
</feature>
<evidence type="ECO:0000313" key="2">
    <source>
        <dbReference type="EMBL" id="RVU01656.1"/>
    </source>
</evidence>
<evidence type="ECO:0000256" key="1">
    <source>
        <dbReference type="SAM" id="SignalP"/>
    </source>
</evidence>
<dbReference type="Proteomes" id="UP000282759">
    <property type="component" value="Unassembled WGS sequence"/>
</dbReference>
<dbReference type="RefSeq" id="WP_127704027.1">
    <property type="nucleotide sequence ID" value="NZ_SACK01000002.1"/>
</dbReference>
<organism evidence="2 3">
    <name type="scientific">Mucilaginibacter limnophilus</name>
    <dbReference type="NCBI Taxonomy" id="1932778"/>
    <lineage>
        <taxon>Bacteria</taxon>
        <taxon>Pseudomonadati</taxon>
        <taxon>Bacteroidota</taxon>
        <taxon>Sphingobacteriia</taxon>
        <taxon>Sphingobacteriales</taxon>
        <taxon>Sphingobacteriaceae</taxon>
        <taxon>Mucilaginibacter</taxon>
    </lineage>
</organism>
<evidence type="ECO:0000313" key="3">
    <source>
        <dbReference type="Proteomes" id="UP000282759"/>
    </source>
</evidence>
<dbReference type="AlphaFoldDB" id="A0A437MVK3"/>